<dbReference type="InterPro" id="IPR029052">
    <property type="entry name" value="Metallo-depent_PP-like"/>
</dbReference>
<proteinExistence type="predicted"/>
<dbReference type="PANTHER" id="PTHR43143">
    <property type="entry name" value="METALLOPHOSPHOESTERASE, CALCINEURIN SUPERFAMILY"/>
    <property type="match status" value="1"/>
</dbReference>
<dbReference type="Pfam" id="PF00149">
    <property type="entry name" value="Metallophos"/>
    <property type="match status" value="1"/>
</dbReference>
<keyword evidence="2" id="KW-0378">Hydrolase</keyword>
<evidence type="ECO:0000313" key="2">
    <source>
        <dbReference type="EMBL" id="MFB9756018.1"/>
    </source>
</evidence>
<reference evidence="2 3" key="1">
    <citation type="submission" date="2024-09" db="EMBL/GenBank/DDBJ databases">
        <authorList>
            <person name="Sun Q."/>
            <person name="Mori K."/>
        </authorList>
    </citation>
    <scope>NUCLEOTIDE SEQUENCE [LARGE SCALE GENOMIC DNA]</scope>
    <source>
        <strain evidence="2 3">JCM 12520</strain>
    </source>
</reference>
<sequence>MRKIRFAGWSLVVIGTLAWAAFSIADPSSAPPEQSTHLDRLPLVQLFARSSFPDFLAKAAETGLRSDEVDPGTLYPDTGSHTAIEAGKARDAERPLATFSLLSDIHVQKSDIESQKMFVKALQDHYSIKPDADMLILNGDLTNGLQEDFDTLRTLLDQNRHAPVQATMGNHEYYRMWLHGDHYDYRSLGAAWSSMQAVDQFTRFFSYDKPYHETSVRGIPFLFMSGEAYRDVDETIGEDAYLSEEQLDWLDERLAAHQAAGRLQTVADGESSETGAEAGTTKTSPLLPALVFLHQPLPGTLPGSTIERSVVQHERLRAILDKYPFAVLFSGHTHWDLATTEQVWQGAFAAVGSASVRLVYGTDNQPLDPVKSESLVVVVYPSRIVVQGLDHGDGSRIGEKKIISLDNPKKQSRVAGDSPR</sequence>
<dbReference type="Gene3D" id="3.60.21.10">
    <property type="match status" value="1"/>
</dbReference>
<name>A0ABV5W621_9BACL</name>
<gene>
    <name evidence="2" type="ORF">ACFFNY_30960</name>
</gene>
<dbReference type="EC" id="3.1.-.-" evidence="2"/>
<comment type="caution">
    <text evidence="2">The sequence shown here is derived from an EMBL/GenBank/DDBJ whole genome shotgun (WGS) entry which is preliminary data.</text>
</comment>
<evidence type="ECO:0000259" key="1">
    <source>
        <dbReference type="Pfam" id="PF00149"/>
    </source>
</evidence>
<dbReference type="InterPro" id="IPR051918">
    <property type="entry name" value="STPP_CPPED1"/>
</dbReference>
<dbReference type="Proteomes" id="UP001589619">
    <property type="component" value="Unassembled WGS sequence"/>
</dbReference>
<evidence type="ECO:0000313" key="3">
    <source>
        <dbReference type="Proteomes" id="UP001589619"/>
    </source>
</evidence>
<accession>A0ABV5W621</accession>
<protein>
    <submittedName>
        <fullName evidence="2">Metallophosphoesterase family protein</fullName>
        <ecNumber evidence="2">3.1.-.-</ecNumber>
    </submittedName>
</protein>
<dbReference type="RefSeq" id="WP_344913444.1">
    <property type="nucleotide sequence ID" value="NZ_BAAAYO010000012.1"/>
</dbReference>
<dbReference type="PANTHER" id="PTHR43143:SF1">
    <property type="entry name" value="SERINE_THREONINE-PROTEIN PHOSPHATASE CPPED1"/>
    <property type="match status" value="1"/>
</dbReference>
<feature type="domain" description="Calcineurin-like phosphoesterase" evidence="1">
    <location>
        <begin position="101"/>
        <end position="335"/>
    </location>
</feature>
<organism evidence="2 3">
    <name type="scientific">Paenibacillus hodogayensis</name>
    <dbReference type="NCBI Taxonomy" id="279208"/>
    <lineage>
        <taxon>Bacteria</taxon>
        <taxon>Bacillati</taxon>
        <taxon>Bacillota</taxon>
        <taxon>Bacilli</taxon>
        <taxon>Bacillales</taxon>
        <taxon>Paenibacillaceae</taxon>
        <taxon>Paenibacillus</taxon>
    </lineage>
</organism>
<keyword evidence="3" id="KW-1185">Reference proteome</keyword>
<dbReference type="GO" id="GO:0016787">
    <property type="term" value="F:hydrolase activity"/>
    <property type="evidence" value="ECO:0007669"/>
    <property type="project" value="UniProtKB-KW"/>
</dbReference>
<dbReference type="InterPro" id="IPR004843">
    <property type="entry name" value="Calcineurin-like_PHP"/>
</dbReference>
<dbReference type="SUPFAM" id="SSF56300">
    <property type="entry name" value="Metallo-dependent phosphatases"/>
    <property type="match status" value="1"/>
</dbReference>
<dbReference type="EMBL" id="JBHMAG010000020">
    <property type="protein sequence ID" value="MFB9756018.1"/>
    <property type="molecule type" value="Genomic_DNA"/>
</dbReference>